<dbReference type="Proteomes" id="UP000015102">
    <property type="component" value="Unassembled WGS sequence"/>
</dbReference>
<dbReference type="EnsemblMetazoa" id="MESCA007958-RA">
    <property type="protein sequence ID" value="MESCA007958-PA"/>
    <property type="gene ID" value="MESCA007958"/>
</dbReference>
<organism evidence="1 2">
    <name type="scientific">Megaselia scalaris</name>
    <name type="common">Humpbacked fly</name>
    <name type="synonym">Phora scalaris</name>
    <dbReference type="NCBI Taxonomy" id="36166"/>
    <lineage>
        <taxon>Eukaryota</taxon>
        <taxon>Metazoa</taxon>
        <taxon>Ecdysozoa</taxon>
        <taxon>Arthropoda</taxon>
        <taxon>Hexapoda</taxon>
        <taxon>Insecta</taxon>
        <taxon>Pterygota</taxon>
        <taxon>Neoptera</taxon>
        <taxon>Endopterygota</taxon>
        <taxon>Diptera</taxon>
        <taxon>Brachycera</taxon>
        <taxon>Muscomorpha</taxon>
        <taxon>Platypezoidea</taxon>
        <taxon>Phoridae</taxon>
        <taxon>Megaseliini</taxon>
        <taxon>Megaselia</taxon>
    </lineage>
</organism>
<protein>
    <submittedName>
        <fullName evidence="1">Uncharacterized protein</fullName>
    </submittedName>
</protein>
<evidence type="ECO:0000313" key="1">
    <source>
        <dbReference type="EnsemblMetazoa" id="MESCA007958-PA"/>
    </source>
</evidence>
<name>T1GVZ0_MEGSC</name>
<dbReference type="HOGENOM" id="CLU_3360241_0_0_1"/>
<dbReference type="AlphaFoldDB" id="T1GVZ0"/>
<reference evidence="1" key="2">
    <citation type="submission" date="2015-06" db="UniProtKB">
        <authorList>
            <consortium name="EnsemblMetazoa"/>
        </authorList>
    </citation>
    <scope>IDENTIFICATION</scope>
</reference>
<dbReference type="EMBL" id="CAQQ02097722">
    <property type="status" value="NOT_ANNOTATED_CDS"/>
    <property type="molecule type" value="Genomic_DNA"/>
</dbReference>
<dbReference type="EMBL" id="CAQQ02097721">
    <property type="status" value="NOT_ANNOTATED_CDS"/>
    <property type="molecule type" value="Genomic_DNA"/>
</dbReference>
<reference evidence="2" key="1">
    <citation type="submission" date="2013-02" db="EMBL/GenBank/DDBJ databases">
        <authorList>
            <person name="Hughes D."/>
        </authorList>
    </citation>
    <scope>NUCLEOTIDE SEQUENCE</scope>
    <source>
        <strain>Durham</strain>
        <strain evidence="2">NC isolate 2 -- Noor lab</strain>
    </source>
</reference>
<accession>T1GVZ0</accession>
<proteinExistence type="predicted"/>
<keyword evidence="2" id="KW-1185">Reference proteome</keyword>
<evidence type="ECO:0000313" key="2">
    <source>
        <dbReference type="Proteomes" id="UP000015102"/>
    </source>
</evidence>
<sequence length="36" mass="4523">MSQPKILFCRIYHFIYRNPKTRGRMKCILSHFILYF</sequence>